<dbReference type="RefSeq" id="WP_304601822.1">
    <property type="nucleotide sequence ID" value="NZ_JAUQYP010000001.1"/>
</dbReference>
<dbReference type="InterPro" id="IPR056935">
    <property type="entry name" value="Rv0428c-like_C"/>
</dbReference>
<dbReference type="SUPFAM" id="SSF55729">
    <property type="entry name" value="Acyl-CoA N-acyltransferases (Nat)"/>
    <property type="match status" value="1"/>
</dbReference>
<dbReference type="GO" id="GO:0016746">
    <property type="term" value="F:acyltransferase activity"/>
    <property type="evidence" value="ECO:0007669"/>
    <property type="project" value="UniProtKB-KW"/>
</dbReference>
<keyword evidence="2" id="KW-0012">Acyltransferase</keyword>
<dbReference type="InterPro" id="IPR000182">
    <property type="entry name" value="GNAT_dom"/>
</dbReference>
<evidence type="ECO:0000313" key="3">
    <source>
        <dbReference type="Proteomes" id="UP001232536"/>
    </source>
</evidence>
<accession>A0ABT9DBI6</accession>
<evidence type="ECO:0000313" key="2">
    <source>
        <dbReference type="EMBL" id="MDO8108239.1"/>
    </source>
</evidence>
<keyword evidence="2" id="KW-0808">Transferase</keyword>
<evidence type="ECO:0000259" key="1">
    <source>
        <dbReference type="PROSITE" id="PS51186"/>
    </source>
</evidence>
<reference evidence="2 3" key="1">
    <citation type="submission" date="2023-07" db="EMBL/GenBank/DDBJ databases">
        <title>Description of novel actinomycetes strains, isolated from tidal flat sediment.</title>
        <authorList>
            <person name="Lu C."/>
        </authorList>
    </citation>
    <scope>NUCLEOTIDE SEQUENCE [LARGE SCALE GENOMIC DNA]</scope>
    <source>
        <strain evidence="2 3">SYSU T00b441</strain>
    </source>
</reference>
<proteinExistence type="predicted"/>
<name>A0ABT9DBI6_9CELL</name>
<comment type="caution">
    <text evidence="2">The sequence shown here is derived from an EMBL/GenBank/DDBJ whole genome shotgun (WGS) entry which is preliminary data.</text>
</comment>
<dbReference type="EMBL" id="JAUQYP010000001">
    <property type="protein sequence ID" value="MDO8108239.1"/>
    <property type="molecule type" value="Genomic_DNA"/>
</dbReference>
<dbReference type="PROSITE" id="PS51186">
    <property type="entry name" value="GNAT"/>
    <property type="match status" value="1"/>
</dbReference>
<feature type="domain" description="N-acetyltransferase" evidence="1">
    <location>
        <begin position="104"/>
        <end position="246"/>
    </location>
</feature>
<organism evidence="2 3">
    <name type="scientific">Actinotalea lenta</name>
    <dbReference type="NCBI Taxonomy" id="3064654"/>
    <lineage>
        <taxon>Bacteria</taxon>
        <taxon>Bacillati</taxon>
        <taxon>Actinomycetota</taxon>
        <taxon>Actinomycetes</taxon>
        <taxon>Micrococcales</taxon>
        <taxon>Cellulomonadaceae</taxon>
        <taxon>Actinotalea</taxon>
    </lineage>
</organism>
<protein>
    <submittedName>
        <fullName evidence="2">GNAT family N-acetyltransferase</fullName>
        <ecNumber evidence="2">2.3.1.-</ecNumber>
    </submittedName>
</protein>
<gene>
    <name evidence="2" type="ORF">Q6348_13645</name>
</gene>
<dbReference type="CDD" id="cd04301">
    <property type="entry name" value="NAT_SF"/>
    <property type="match status" value="1"/>
</dbReference>
<dbReference type="InterPro" id="IPR016181">
    <property type="entry name" value="Acyl_CoA_acyltransferase"/>
</dbReference>
<sequence>MTAPPRPGPCIEVATWVPLRTAQVGPWRVGLSEGFTRRGNSAHLTDPDADGAVAALDGVEERYEAAGQRAIVRLATPRSPEPAPPGLVASLAARGYRTVSTTAVLARTVDTVVPRVDGARLDLAETPGDAWLAGWLGTKAVHTDRGVARRLLTGSQAVYVTALEGNRVLGTIRAARAGHWVGLSCLTVAASERRRGLGTWLTRAALAADPEASHAFLQVEVHHTGALALYRGLGFVEVDEYCYYER</sequence>
<dbReference type="Proteomes" id="UP001232536">
    <property type="component" value="Unassembled WGS sequence"/>
</dbReference>
<keyword evidence="3" id="KW-1185">Reference proteome</keyword>
<dbReference type="Pfam" id="PF24553">
    <property type="entry name" value="Rv0428c_C"/>
    <property type="match status" value="1"/>
</dbReference>
<dbReference type="EC" id="2.3.1.-" evidence="2"/>
<dbReference type="Gene3D" id="3.40.630.30">
    <property type="match status" value="1"/>
</dbReference>